<dbReference type="Proteomes" id="UP000305067">
    <property type="component" value="Unassembled WGS sequence"/>
</dbReference>
<dbReference type="OrthoDB" id="3361956at2759"/>
<accession>A0A5C3R0Z8</accession>
<organism evidence="2 3">
    <name type="scientific">Pterulicium gracile</name>
    <dbReference type="NCBI Taxonomy" id="1884261"/>
    <lineage>
        <taxon>Eukaryota</taxon>
        <taxon>Fungi</taxon>
        <taxon>Dikarya</taxon>
        <taxon>Basidiomycota</taxon>
        <taxon>Agaricomycotina</taxon>
        <taxon>Agaricomycetes</taxon>
        <taxon>Agaricomycetidae</taxon>
        <taxon>Agaricales</taxon>
        <taxon>Pleurotineae</taxon>
        <taxon>Pterulaceae</taxon>
        <taxon>Pterulicium</taxon>
    </lineage>
</organism>
<evidence type="ECO:0000313" key="3">
    <source>
        <dbReference type="Proteomes" id="UP000305067"/>
    </source>
</evidence>
<feature type="compositionally biased region" description="Basic and acidic residues" evidence="1">
    <location>
        <begin position="37"/>
        <end position="47"/>
    </location>
</feature>
<proteinExistence type="predicted"/>
<feature type="compositionally biased region" description="Basic and acidic residues" evidence="1">
    <location>
        <begin position="65"/>
        <end position="79"/>
    </location>
</feature>
<dbReference type="EMBL" id="ML178815">
    <property type="protein sequence ID" value="TFL06249.1"/>
    <property type="molecule type" value="Genomic_DNA"/>
</dbReference>
<sequence length="226" mass="24792">MSAPPLSSSSRSRPQQRKKQTDDAAYIGASATGVKRQAPERADGEPRQKRKKLEPIFAVAASSSRRADSSNESKAESDKAAALSFMTLPVETLYAYLSQHDIIPGIYPAPNSVQDPPPPSSFEDPVQQSFITGGGHAGAPVNRPRRDGGKEGRRRSLRLQEDDFATRPPILADLRELHAVMARLVEKHLTTQSNSTREVDTLAGFMCSVDKRRNLDRLHVGSMYPT</sequence>
<evidence type="ECO:0000313" key="2">
    <source>
        <dbReference type="EMBL" id="TFL06249.1"/>
    </source>
</evidence>
<protein>
    <submittedName>
        <fullName evidence="2">Uncharacterized protein</fullName>
    </submittedName>
</protein>
<dbReference type="AlphaFoldDB" id="A0A5C3R0Z8"/>
<reference evidence="2 3" key="1">
    <citation type="journal article" date="2019" name="Nat. Ecol. Evol.">
        <title>Megaphylogeny resolves global patterns of mushroom evolution.</title>
        <authorList>
            <person name="Varga T."/>
            <person name="Krizsan K."/>
            <person name="Foldi C."/>
            <person name="Dima B."/>
            <person name="Sanchez-Garcia M."/>
            <person name="Sanchez-Ramirez S."/>
            <person name="Szollosi G.J."/>
            <person name="Szarkandi J.G."/>
            <person name="Papp V."/>
            <person name="Albert L."/>
            <person name="Andreopoulos W."/>
            <person name="Angelini C."/>
            <person name="Antonin V."/>
            <person name="Barry K.W."/>
            <person name="Bougher N.L."/>
            <person name="Buchanan P."/>
            <person name="Buyck B."/>
            <person name="Bense V."/>
            <person name="Catcheside P."/>
            <person name="Chovatia M."/>
            <person name="Cooper J."/>
            <person name="Damon W."/>
            <person name="Desjardin D."/>
            <person name="Finy P."/>
            <person name="Geml J."/>
            <person name="Haridas S."/>
            <person name="Hughes K."/>
            <person name="Justo A."/>
            <person name="Karasinski D."/>
            <person name="Kautmanova I."/>
            <person name="Kiss B."/>
            <person name="Kocsube S."/>
            <person name="Kotiranta H."/>
            <person name="LaButti K.M."/>
            <person name="Lechner B.E."/>
            <person name="Liimatainen K."/>
            <person name="Lipzen A."/>
            <person name="Lukacs Z."/>
            <person name="Mihaltcheva S."/>
            <person name="Morgado L.N."/>
            <person name="Niskanen T."/>
            <person name="Noordeloos M.E."/>
            <person name="Ohm R.A."/>
            <person name="Ortiz-Santana B."/>
            <person name="Ovrebo C."/>
            <person name="Racz N."/>
            <person name="Riley R."/>
            <person name="Savchenko A."/>
            <person name="Shiryaev A."/>
            <person name="Soop K."/>
            <person name="Spirin V."/>
            <person name="Szebenyi C."/>
            <person name="Tomsovsky M."/>
            <person name="Tulloss R.E."/>
            <person name="Uehling J."/>
            <person name="Grigoriev I.V."/>
            <person name="Vagvolgyi C."/>
            <person name="Papp T."/>
            <person name="Martin F.M."/>
            <person name="Miettinen O."/>
            <person name="Hibbett D.S."/>
            <person name="Nagy L.G."/>
        </authorList>
    </citation>
    <scope>NUCLEOTIDE SEQUENCE [LARGE SCALE GENOMIC DNA]</scope>
    <source>
        <strain evidence="2 3">CBS 309.79</strain>
    </source>
</reference>
<feature type="region of interest" description="Disordered" evidence="1">
    <location>
        <begin position="130"/>
        <end position="161"/>
    </location>
</feature>
<dbReference type="STRING" id="1884261.A0A5C3R0Z8"/>
<keyword evidence="3" id="KW-1185">Reference proteome</keyword>
<gene>
    <name evidence="2" type="ORF">BDV98DRAFT_143662</name>
</gene>
<name>A0A5C3R0Z8_9AGAR</name>
<feature type="compositionally biased region" description="Low complexity" evidence="1">
    <location>
        <begin position="1"/>
        <end position="13"/>
    </location>
</feature>
<evidence type="ECO:0000256" key="1">
    <source>
        <dbReference type="SAM" id="MobiDB-lite"/>
    </source>
</evidence>
<feature type="region of interest" description="Disordered" evidence="1">
    <location>
        <begin position="1"/>
        <end position="79"/>
    </location>
</feature>